<dbReference type="InterPro" id="IPR007016">
    <property type="entry name" value="O-antigen_ligase-rel_domated"/>
</dbReference>
<evidence type="ECO:0000256" key="3">
    <source>
        <dbReference type="ARBA" id="ARBA00022989"/>
    </source>
</evidence>
<keyword evidence="8" id="KW-1185">Reference proteome</keyword>
<organism evidence="7 8">
    <name type="scientific">Hymenobacter canadensis</name>
    <dbReference type="NCBI Taxonomy" id="2999067"/>
    <lineage>
        <taxon>Bacteria</taxon>
        <taxon>Pseudomonadati</taxon>
        <taxon>Bacteroidota</taxon>
        <taxon>Cytophagia</taxon>
        <taxon>Cytophagales</taxon>
        <taxon>Hymenobacteraceae</taxon>
        <taxon>Hymenobacter</taxon>
    </lineage>
</organism>
<feature type="transmembrane region" description="Helical" evidence="5">
    <location>
        <begin position="126"/>
        <end position="145"/>
    </location>
</feature>
<dbReference type="GO" id="GO:0016874">
    <property type="term" value="F:ligase activity"/>
    <property type="evidence" value="ECO:0007669"/>
    <property type="project" value="UniProtKB-KW"/>
</dbReference>
<evidence type="ECO:0000256" key="2">
    <source>
        <dbReference type="ARBA" id="ARBA00022692"/>
    </source>
</evidence>
<feature type="transmembrane region" description="Helical" evidence="5">
    <location>
        <begin position="341"/>
        <end position="363"/>
    </location>
</feature>
<dbReference type="Pfam" id="PF04932">
    <property type="entry name" value="Wzy_C"/>
    <property type="match status" value="1"/>
</dbReference>
<dbReference type="RefSeq" id="WP_269560412.1">
    <property type="nucleotide sequence ID" value="NZ_CP114767.1"/>
</dbReference>
<feature type="transmembrane region" description="Helical" evidence="5">
    <location>
        <begin position="74"/>
        <end position="93"/>
    </location>
</feature>
<dbReference type="EMBL" id="CP114767">
    <property type="protein sequence ID" value="WBA42356.1"/>
    <property type="molecule type" value="Genomic_DNA"/>
</dbReference>
<feature type="transmembrane region" description="Helical" evidence="5">
    <location>
        <begin position="187"/>
        <end position="203"/>
    </location>
</feature>
<protein>
    <submittedName>
        <fullName evidence="7">O-antigen ligase family protein</fullName>
    </submittedName>
</protein>
<sequence length="440" mass="49229">MKINLRYFYIAGILVLLLSDPLFSDLITGHAPEEDLGGHPAYTFTLVYTRLFAFFCVALSVFYYHYLRGLARGIFWATTAAVALLAIESYWFYDTPMVYPHVFQKLLVLFTIPAFYGLYARVGRITLADVVSLIWVALVLNLILVSSDALNVGAFLAHNRGLYASSVYLLMLPLLYHFNEYLAGRQSRHLALFFVAAFAIFFFQHRTVWVTSALALVLNMGLIARATPRRLGGGALPLLLGIPLLLVSLAASFVIVSYPEVLDKLVANLSDIENHSTQGTGSWRLLQFESYWPFVEENPLLGMRLAGFELPVQFYNPESHTTFFEDGHGHNLHSFYLEIPFYFGAVGMLLFLLPQLMLALQLVRRAPTSPEALSWTVLIVTSLVYAYSYCLPSFFFGFIGYGLLRIRQLTPEPLAPPILARPGRPAPVPAAASSAMPYPV</sequence>
<feature type="transmembrane region" description="Helical" evidence="5">
    <location>
        <begin position="7"/>
        <end position="27"/>
    </location>
</feature>
<gene>
    <name evidence="7" type="ORF">O3303_02090</name>
</gene>
<feature type="transmembrane region" description="Helical" evidence="5">
    <location>
        <begin position="99"/>
        <end position="119"/>
    </location>
</feature>
<feature type="transmembrane region" description="Helical" evidence="5">
    <location>
        <begin position="238"/>
        <end position="258"/>
    </location>
</feature>
<proteinExistence type="predicted"/>
<feature type="transmembrane region" description="Helical" evidence="5">
    <location>
        <begin position="157"/>
        <end position="175"/>
    </location>
</feature>
<comment type="subcellular location">
    <subcellularLocation>
        <location evidence="1">Membrane</location>
        <topology evidence="1">Multi-pass membrane protein</topology>
    </subcellularLocation>
</comment>
<evidence type="ECO:0000259" key="6">
    <source>
        <dbReference type="Pfam" id="PF04932"/>
    </source>
</evidence>
<reference evidence="7 8" key="1">
    <citation type="submission" date="2022-12" db="EMBL/GenBank/DDBJ databases">
        <title>Hymenobacter canadensis sp. nov. isolated from lake water of the Cambridge Bay, Canada.</title>
        <authorList>
            <person name="Kim W.H."/>
            <person name="Lee Y.M."/>
        </authorList>
    </citation>
    <scope>NUCLEOTIDE SEQUENCE [LARGE SCALE GENOMIC DNA]</scope>
    <source>
        <strain evidence="7 8">PAMC 29467</strain>
    </source>
</reference>
<evidence type="ECO:0000256" key="4">
    <source>
        <dbReference type="ARBA" id="ARBA00023136"/>
    </source>
</evidence>
<accession>A0ABY7LR06</accession>
<name>A0ABY7LR06_9BACT</name>
<feature type="domain" description="O-antigen ligase-related" evidence="6">
    <location>
        <begin position="192"/>
        <end position="352"/>
    </location>
</feature>
<feature type="transmembrane region" description="Helical" evidence="5">
    <location>
        <begin position="375"/>
        <end position="404"/>
    </location>
</feature>
<dbReference type="PANTHER" id="PTHR37422">
    <property type="entry name" value="TEICHURONIC ACID BIOSYNTHESIS PROTEIN TUAE"/>
    <property type="match status" value="1"/>
</dbReference>
<feature type="transmembrane region" description="Helical" evidence="5">
    <location>
        <begin position="47"/>
        <end position="67"/>
    </location>
</feature>
<keyword evidence="2 5" id="KW-0812">Transmembrane</keyword>
<evidence type="ECO:0000313" key="8">
    <source>
        <dbReference type="Proteomes" id="UP001211005"/>
    </source>
</evidence>
<evidence type="ECO:0000256" key="1">
    <source>
        <dbReference type="ARBA" id="ARBA00004141"/>
    </source>
</evidence>
<evidence type="ECO:0000256" key="5">
    <source>
        <dbReference type="SAM" id="Phobius"/>
    </source>
</evidence>
<dbReference type="PANTHER" id="PTHR37422:SF13">
    <property type="entry name" value="LIPOPOLYSACCHARIDE BIOSYNTHESIS PROTEIN PA4999-RELATED"/>
    <property type="match status" value="1"/>
</dbReference>
<dbReference type="InterPro" id="IPR051533">
    <property type="entry name" value="WaaL-like"/>
</dbReference>
<dbReference type="Proteomes" id="UP001211005">
    <property type="component" value="Chromosome"/>
</dbReference>
<keyword evidence="3 5" id="KW-1133">Transmembrane helix</keyword>
<evidence type="ECO:0000313" key="7">
    <source>
        <dbReference type="EMBL" id="WBA42356.1"/>
    </source>
</evidence>
<keyword evidence="7" id="KW-0436">Ligase</keyword>
<keyword evidence="4 5" id="KW-0472">Membrane</keyword>